<name>A0A6J4PTU8_9ACTN</name>
<protein>
    <submittedName>
        <fullName evidence="1">Uncharacterized protein</fullName>
    </submittedName>
</protein>
<evidence type="ECO:0000313" key="1">
    <source>
        <dbReference type="EMBL" id="CAA9419421.1"/>
    </source>
</evidence>
<sequence length="45" mass="4892">MVAISLTHRKPNLRRFLAYNAAKAEFGGVCKWSVSVKTGARGNKG</sequence>
<dbReference type="AlphaFoldDB" id="A0A6J4PTU8"/>
<proteinExistence type="predicted"/>
<reference evidence="1" key="1">
    <citation type="submission" date="2020-02" db="EMBL/GenBank/DDBJ databases">
        <authorList>
            <person name="Meier V. D."/>
        </authorList>
    </citation>
    <scope>NUCLEOTIDE SEQUENCE</scope>
    <source>
        <strain evidence="1">AVDCRST_MAG78</strain>
    </source>
</reference>
<organism evidence="1">
    <name type="scientific">uncultured Rubrobacteraceae bacterium</name>
    <dbReference type="NCBI Taxonomy" id="349277"/>
    <lineage>
        <taxon>Bacteria</taxon>
        <taxon>Bacillati</taxon>
        <taxon>Actinomycetota</taxon>
        <taxon>Rubrobacteria</taxon>
        <taxon>Rubrobacterales</taxon>
        <taxon>Rubrobacteraceae</taxon>
        <taxon>environmental samples</taxon>
    </lineage>
</organism>
<gene>
    <name evidence="1" type="ORF">AVDCRST_MAG78-922</name>
</gene>
<accession>A0A6J4PTU8</accession>
<dbReference type="EMBL" id="CADCVB010000070">
    <property type="protein sequence ID" value="CAA9419421.1"/>
    <property type="molecule type" value="Genomic_DNA"/>
</dbReference>